<dbReference type="PANTHER" id="PTHR38096">
    <property type="entry name" value="ENTEROBACTIN SYNTHASE COMPONENT D"/>
    <property type="match status" value="1"/>
</dbReference>
<evidence type="ECO:0000313" key="15">
    <source>
        <dbReference type="Proteomes" id="UP001589814"/>
    </source>
</evidence>
<keyword evidence="7" id="KW-0259">Enterobactin biosynthesis</keyword>
<organism evidence="14 15">
    <name type="scientific">Kushneria aurantia</name>
    <dbReference type="NCBI Taxonomy" id="504092"/>
    <lineage>
        <taxon>Bacteria</taxon>
        <taxon>Pseudomonadati</taxon>
        <taxon>Pseudomonadota</taxon>
        <taxon>Gammaproteobacteria</taxon>
        <taxon>Oceanospirillales</taxon>
        <taxon>Halomonadaceae</taxon>
        <taxon>Kushneria</taxon>
    </lineage>
</organism>
<evidence type="ECO:0000256" key="4">
    <source>
        <dbReference type="ARBA" id="ARBA00011503"/>
    </source>
</evidence>
<dbReference type="InterPro" id="IPR037143">
    <property type="entry name" value="4-PPantetheinyl_Trfase_dom_sf"/>
</dbReference>
<evidence type="ECO:0000256" key="1">
    <source>
        <dbReference type="ARBA" id="ARBA00003937"/>
    </source>
</evidence>
<dbReference type="RefSeq" id="WP_019952632.1">
    <property type="nucleotide sequence ID" value="NZ_JBHLVX010000049.1"/>
</dbReference>
<evidence type="ECO:0000256" key="2">
    <source>
        <dbReference type="ARBA" id="ARBA00004993"/>
    </source>
</evidence>
<evidence type="ECO:0000256" key="3">
    <source>
        <dbReference type="ARBA" id="ARBA00008342"/>
    </source>
</evidence>
<comment type="subunit">
    <text evidence="4">EntB, EntD, EntE, and EntF form a multienzyme complex called enterobactin synthase.</text>
</comment>
<reference evidence="14 15" key="1">
    <citation type="submission" date="2024-09" db="EMBL/GenBank/DDBJ databases">
        <authorList>
            <person name="Sun Q."/>
            <person name="Mori K."/>
        </authorList>
    </citation>
    <scope>NUCLEOTIDE SEQUENCE [LARGE SCALE GENOMIC DNA]</scope>
    <source>
        <strain evidence="14 15">CCM 7415</strain>
    </source>
</reference>
<accession>A0ABV6G584</accession>
<comment type="catalytic activity">
    <reaction evidence="11">
        <text>apo-[peptidyl-carrier protein] + CoA = holo-[peptidyl-carrier protein] + adenosine 3',5'-bisphosphate + H(+)</text>
        <dbReference type="Rhea" id="RHEA:46228"/>
        <dbReference type="Rhea" id="RHEA-COMP:11479"/>
        <dbReference type="Rhea" id="RHEA-COMP:11480"/>
        <dbReference type="ChEBI" id="CHEBI:15378"/>
        <dbReference type="ChEBI" id="CHEBI:29999"/>
        <dbReference type="ChEBI" id="CHEBI:57287"/>
        <dbReference type="ChEBI" id="CHEBI:58343"/>
        <dbReference type="ChEBI" id="CHEBI:64479"/>
    </reaction>
</comment>
<comment type="caution">
    <text evidence="14">The sequence shown here is derived from an EMBL/GenBank/DDBJ whole genome shotgun (WGS) entry which is preliminary data.</text>
</comment>
<protein>
    <recommendedName>
        <fullName evidence="5">Enterobactin synthase component D</fullName>
    </recommendedName>
    <alternativeName>
        <fullName evidence="8">4'-phosphopantetheinyl transferase EntD</fullName>
    </alternativeName>
    <alternativeName>
        <fullName evidence="9">Enterochelin synthase D</fullName>
    </alternativeName>
</protein>
<comment type="function">
    <text evidence="1">Involved in the biosynthesis of the siderophore enterobactin (enterochelin), which is a macrocyclic trimeric lactone of N-(2,3-dihydroxybenzoyl)-serine. The serine trilactone serves as a scaffolding for the three catechol functionalities that provide hexadentate coordination for the tightly ligated iron(2+) atoms. Plays an essential role in the assembly of the enterobactin by catalyzing the transfer of the 4'-phosphopantetheine (Ppant) moiety from coenzyme A to the apo-domains of both EntB (ArCP domain) and EntF (PCP domain) to yield their holo-forms which make them competent for the activation of 2,3-dihydroxybenzoate (DHB) and L-serine, respectively.</text>
</comment>
<evidence type="ECO:0000256" key="9">
    <source>
        <dbReference type="ARBA" id="ARBA00031996"/>
    </source>
</evidence>
<dbReference type="PRINTS" id="PR01399">
    <property type="entry name" value="ENTSNTHTASED"/>
</dbReference>
<feature type="domain" description="4'-phosphopantetheinyl transferase N-terminal" evidence="13">
    <location>
        <begin position="47"/>
        <end position="111"/>
    </location>
</feature>
<evidence type="ECO:0000256" key="8">
    <source>
        <dbReference type="ARBA" id="ARBA00029894"/>
    </source>
</evidence>
<evidence type="ECO:0000256" key="10">
    <source>
        <dbReference type="ARBA" id="ARBA00049176"/>
    </source>
</evidence>
<evidence type="ECO:0000259" key="12">
    <source>
        <dbReference type="Pfam" id="PF01648"/>
    </source>
</evidence>
<sequence length="243" mass="25878">MTDFIAPAECCWPFDTPQSATQLALAPFDSSLFDDAAFGRHGVSLPAALARAVAKRRAEYLAGRLCARAALAALDAAPGALESLPDRRVDWPPGYCGAITHSRSLAGALVAPGSEYCALGLDAEQWLGAERARYLAPSILHREELEALTGLSPDAFARAVTLVFSLKESLYKALYPLTGVRFYFHDARVIDLDPLALPGRCRLALCSALNADWPAGSEVAGDFCDARQQALTAVMVAATPAQK</sequence>
<comment type="catalytic activity">
    <reaction evidence="10">
        <text>apo-[aryl-carrier protein] + CoA = holo-[aryl-carrier protein] + adenosine 3',5'-bisphosphate + H(+)</text>
        <dbReference type="Rhea" id="RHEA:48404"/>
        <dbReference type="Rhea" id="RHEA-COMP:15903"/>
        <dbReference type="Rhea" id="RHEA-COMP:17557"/>
        <dbReference type="ChEBI" id="CHEBI:15378"/>
        <dbReference type="ChEBI" id="CHEBI:29999"/>
        <dbReference type="ChEBI" id="CHEBI:57287"/>
        <dbReference type="ChEBI" id="CHEBI:58343"/>
        <dbReference type="ChEBI" id="CHEBI:64479"/>
    </reaction>
</comment>
<comment type="similarity">
    <text evidence="3">Belongs to the P-Pant transferase superfamily. EntD family.</text>
</comment>
<gene>
    <name evidence="14" type="ORF">ACFFHW_11850</name>
</gene>
<feature type="domain" description="4'-phosphopantetheinyl transferase" evidence="12">
    <location>
        <begin position="119"/>
        <end position="193"/>
    </location>
</feature>
<name>A0ABV6G584_9GAMM</name>
<dbReference type="Proteomes" id="UP001589814">
    <property type="component" value="Unassembled WGS sequence"/>
</dbReference>
<proteinExistence type="inferred from homology"/>
<comment type="pathway">
    <text evidence="2">Siderophore biosynthesis; enterobactin biosynthesis.</text>
</comment>
<evidence type="ECO:0000256" key="5">
    <source>
        <dbReference type="ARBA" id="ARBA00019087"/>
    </source>
</evidence>
<dbReference type="Pfam" id="PF17837">
    <property type="entry name" value="4PPT_N"/>
    <property type="match status" value="1"/>
</dbReference>
<dbReference type="SUPFAM" id="SSF56214">
    <property type="entry name" value="4'-phosphopantetheinyl transferase"/>
    <property type="match status" value="1"/>
</dbReference>
<dbReference type="EMBL" id="JBHLVX010000049">
    <property type="protein sequence ID" value="MFC0268663.1"/>
    <property type="molecule type" value="Genomic_DNA"/>
</dbReference>
<dbReference type="Gene3D" id="3.90.470.20">
    <property type="entry name" value="4'-phosphopantetheinyl transferase domain"/>
    <property type="match status" value="1"/>
</dbReference>
<evidence type="ECO:0000313" key="14">
    <source>
        <dbReference type="EMBL" id="MFC0268663.1"/>
    </source>
</evidence>
<keyword evidence="15" id="KW-1185">Reference proteome</keyword>
<dbReference type="InterPro" id="IPR041354">
    <property type="entry name" value="4PPT_N"/>
</dbReference>
<evidence type="ECO:0000259" key="13">
    <source>
        <dbReference type="Pfam" id="PF17837"/>
    </source>
</evidence>
<dbReference type="GO" id="GO:0016740">
    <property type="term" value="F:transferase activity"/>
    <property type="evidence" value="ECO:0007669"/>
    <property type="project" value="UniProtKB-KW"/>
</dbReference>
<dbReference type="Pfam" id="PF01648">
    <property type="entry name" value="ACPS"/>
    <property type="match status" value="1"/>
</dbReference>
<dbReference type="PANTHER" id="PTHR38096:SF1">
    <property type="entry name" value="ENTEROBACTIN SYNTHASE COMPONENT D"/>
    <property type="match status" value="1"/>
</dbReference>
<dbReference type="InterPro" id="IPR003542">
    <property type="entry name" value="Enbac_synth_compD-like"/>
</dbReference>
<evidence type="ECO:0000256" key="11">
    <source>
        <dbReference type="ARBA" id="ARBA00049191"/>
    </source>
</evidence>
<evidence type="ECO:0000256" key="6">
    <source>
        <dbReference type="ARBA" id="ARBA00022679"/>
    </source>
</evidence>
<keyword evidence="6 14" id="KW-0808">Transferase</keyword>
<dbReference type="InterPro" id="IPR008278">
    <property type="entry name" value="4-PPantetheinyl_Trfase_dom"/>
</dbReference>
<evidence type="ECO:0000256" key="7">
    <source>
        <dbReference type="ARBA" id="ARBA00023191"/>
    </source>
</evidence>